<sequence>TVRAWGKARMADDWRSLLRGKVWRVRPVVTIWAWTCLRELRVWHFDK</sequence>
<evidence type="ECO:0000313" key="2">
    <source>
        <dbReference type="Proteomes" id="UP001396334"/>
    </source>
</evidence>
<proteinExistence type="predicted"/>
<dbReference type="Proteomes" id="UP001396334">
    <property type="component" value="Unassembled WGS sequence"/>
</dbReference>
<feature type="non-terminal residue" evidence="1">
    <location>
        <position position="1"/>
    </location>
</feature>
<dbReference type="EMBL" id="JBBPBN010001437">
    <property type="protein sequence ID" value="KAK8478254.1"/>
    <property type="molecule type" value="Genomic_DNA"/>
</dbReference>
<evidence type="ECO:0008006" key="3">
    <source>
        <dbReference type="Google" id="ProtNLM"/>
    </source>
</evidence>
<accession>A0ABR1ZE35</accession>
<gene>
    <name evidence="1" type="ORF">V6N11_059423</name>
</gene>
<reference evidence="1 2" key="1">
    <citation type="journal article" date="2024" name="G3 (Bethesda)">
        <title>Genome assembly of Hibiscus sabdariffa L. provides insights into metabolisms of medicinal natural products.</title>
        <authorList>
            <person name="Kim T."/>
        </authorList>
    </citation>
    <scope>NUCLEOTIDE SEQUENCE [LARGE SCALE GENOMIC DNA]</scope>
    <source>
        <strain evidence="1">TK-2024</strain>
        <tissue evidence="1">Old leaves</tissue>
    </source>
</reference>
<name>A0ABR1ZE35_9ROSI</name>
<protein>
    <recommendedName>
        <fullName evidence="3">Reverse transcriptase zinc-binding domain-containing protein</fullName>
    </recommendedName>
</protein>
<comment type="caution">
    <text evidence="1">The sequence shown here is derived from an EMBL/GenBank/DDBJ whole genome shotgun (WGS) entry which is preliminary data.</text>
</comment>
<evidence type="ECO:0000313" key="1">
    <source>
        <dbReference type="EMBL" id="KAK8478254.1"/>
    </source>
</evidence>
<keyword evidence="2" id="KW-1185">Reference proteome</keyword>
<organism evidence="1 2">
    <name type="scientific">Hibiscus sabdariffa</name>
    <name type="common">roselle</name>
    <dbReference type="NCBI Taxonomy" id="183260"/>
    <lineage>
        <taxon>Eukaryota</taxon>
        <taxon>Viridiplantae</taxon>
        <taxon>Streptophyta</taxon>
        <taxon>Embryophyta</taxon>
        <taxon>Tracheophyta</taxon>
        <taxon>Spermatophyta</taxon>
        <taxon>Magnoliopsida</taxon>
        <taxon>eudicotyledons</taxon>
        <taxon>Gunneridae</taxon>
        <taxon>Pentapetalae</taxon>
        <taxon>rosids</taxon>
        <taxon>malvids</taxon>
        <taxon>Malvales</taxon>
        <taxon>Malvaceae</taxon>
        <taxon>Malvoideae</taxon>
        <taxon>Hibiscus</taxon>
    </lineage>
</organism>